<keyword evidence="6" id="KW-0812">Transmembrane</keyword>
<evidence type="ECO:0000256" key="2">
    <source>
        <dbReference type="ARBA" id="ARBA00022487"/>
    </source>
</evidence>
<evidence type="ECO:0000256" key="5">
    <source>
        <dbReference type="RuleBase" id="RU361235"/>
    </source>
</evidence>
<reference evidence="8 9" key="1">
    <citation type="submission" date="2023-11" db="EMBL/GenBank/DDBJ databases">
        <title>Halocaridina rubra genome assembly.</title>
        <authorList>
            <person name="Smith C."/>
        </authorList>
    </citation>
    <scope>NUCLEOTIDE SEQUENCE [LARGE SCALE GENOMIC DNA]</scope>
    <source>
        <strain evidence="8">EP-1</strain>
        <tissue evidence="8">Whole</tissue>
    </source>
</reference>
<evidence type="ECO:0000313" key="9">
    <source>
        <dbReference type="Proteomes" id="UP001381693"/>
    </source>
</evidence>
<dbReference type="Proteomes" id="UP001381693">
    <property type="component" value="Unassembled WGS sequence"/>
</dbReference>
<dbReference type="SUPFAM" id="SSF53474">
    <property type="entry name" value="alpha/beta-Hydrolases"/>
    <property type="match status" value="1"/>
</dbReference>
<evidence type="ECO:0000256" key="3">
    <source>
        <dbReference type="ARBA" id="ARBA00022801"/>
    </source>
</evidence>
<evidence type="ECO:0000313" key="8">
    <source>
        <dbReference type="EMBL" id="KAK7083393.1"/>
    </source>
</evidence>
<evidence type="ECO:0000256" key="6">
    <source>
        <dbReference type="SAM" id="Phobius"/>
    </source>
</evidence>
<evidence type="ECO:0000256" key="4">
    <source>
        <dbReference type="ARBA" id="ARBA00023180"/>
    </source>
</evidence>
<dbReference type="PROSITE" id="PS00941">
    <property type="entry name" value="CARBOXYLESTERASE_B_2"/>
    <property type="match status" value="1"/>
</dbReference>
<comment type="similarity">
    <text evidence="1 5">Belongs to the type-B carboxylesterase/lipase family.</text>
</comment>
<keyword evidence="9" id="KW-1185">Reference proteome</keyword>
<feature type="domain" description="Carboxylesterase type B" evidence="7">
    <location>
        <begin position="53"/>
        <end position="245"/>
    </location>
</feature>
<organism evidence="8 9">
    <name type="scientific">Halocaridina rubra</name>
    <name type="common">Hawaiian red shrimp</name>
    <dbReference type="NCBI Taxonomy" id="373956"/>
    <lineage>
        <taxon>Eukaryota</taxon>
        <taxon>Metazoa</taxon>
        <taxon>Ecdysozoa</taxon>
        <taxon>Arthropoda</taxon>
        <taxon>Crustacea</taxon>
        <taxon>Multicrustacea</taxon>
        <taxon>Malacostraca</taxon>
        <taxon>Eumalacostraca</taxon>
        <taxon>Eucarida</taxon>
        <taxon>Decapoda</taxon>
        <taxon>Pleocyemata</taxon>
        <taxon>Caridea</taxon>
        <taxon>Atyoidea</taxon>
        <taxon>Atyidae</taxon>
        <taxon>Halocaridina</taxon>
    </lineage>
</organism>
<dbReference type="PROSITE" id="PS00122">
    <property type="entry name" value="CARBOXYLESTERASE_B_1"/>
    <property type="match status" value="1"/>
</dbReference>
<keyword evidence="4" id="KW-0325">Glycoprotein</keyword>
<dbReference type="InterPro" id="IPR019819">
    <property type="entry name" value="Carboxylesterase_B_CS"/>
</dbReference>
<name>A0AAN9ACI4_HALRR</name>
<feature type="transmembrane region" description="Helical" evidence="6">
    <location>
        <begin position="16"/>
        <end position="36"/>
    </location>
</feature>
<keyword evidence="2" id="KW-0719">Serine esterase</keyword>
<dbReference type="InterPro" id="IPR029058">
    <property type="entry name" value="AB_hydrolase_fold"/>
</dbReference>
<keyword evidence="6" id="KW-1133">Transmembrane helix</keyword>
<dbReference type="InterPro" id="IPR019826">
    <property type="entry name" value="Carboxylesterase_B_AS"/>
</dbReference>
<sequence length="246" mass="26909">MVHTEPSPDPVMHNEMYRFLLAILVFNIVGAFDLPLSFFQDDVSYQEVGPPVIIDVSQGRIVGQVKIVANYTFHSFESIPFAKPPVGALRFKDPEPADPWVGDLNATLAPPTCPQFIVVGDEDCLYLNVYTPVDSLNQTESLPVMVYIHGGAFYLGGSYFFRGVQPLVQHNVIMVTINYRLGVLGFLSTEDAAAPGNQGLKDQTLALQWVHDNIAAFGGDPDKITIFGESAGSASVHYQLITPYAS</sequence>
<accession>A0AAN9ACI4</accession>
<dbReference type="InterPro" id="IPR002018">
    <property type="entry name" value="CarbesteraseB"/>
</dbReference>
<gene>
    <name evidence="8" type="ORF">SK128_020036</name>
</gene>
<keyword evidence="6" id="KW-0472">Membrane</keyword>
<feature type="non-terminal residue" evidence="8">
    <location>
        <position position="246"/>
    </location>
</feature>
<keyword evidence="3 5" id="KW-0378">Hydrolase</keyword>
<comment type="caution">
    <text evidence="8">The sequence shown here is derived from an EMBL/GenBank/DDBJ whole genome shotgun (WGS) entry which is preliminary data.</text>
</comment>
<evidence type="ECO:0000259" key="7">
    <source>
        <dbReference type="Pfam" id="PF00135"/>
    </source>
</evidence>
<proteinExistence type="inferred from homology"/>
<dbReference type="InterPro" id="IPR050309">
    <property type="entry name" value="Type-B_Carboxylest/Lipase"/>
</dbReference>
<protein>
    <recommendedName>
        <fullName evidence="5">Carboxylic ester hydrolase</fullName>
        <ecNumber evidence="5">3.1.1.-</ecNumber>
    </recommendedName>
</protein>
<evidence type="ECO:0000256" key="1">
    <source>
        <dbReference type="ARBA" id="ARBA00005964"/>
    </source>
</evidence>
<dbReference type="GO" id="GO:0052689">
    <property type="term" value="F:carboxylic ester hydrolase activity"/>
    <property type="evidence" value="ECO:0007669"/>
    <property type="project" value="UniProtKB-KW"/>
</dbReference>
<dbReference type="PANTHER" id="PTHR11559">
    <property type="entry name" value="CARBOXYLESTERASE"/>
    <property type="match status" value="1"/>
</dbReference>
<dbReference type="AlphaFoldDB" id="A0AAN9ACI4"/>
<dbReference type="EMBL" id="JAXCGZ010003178">
    <property type="protein sequence ID" value="KAK7083393.1"/>
    <property type="molecule type" value="Genomic_DNA"/>
</dbReference>
<dbReference type="Pfam" id="PF00135">
    <property type="entry name" value="COesterase"/>
    <property type="match status" value="1"/>
</dbReference>
<dbReference type="Gene3D" id="3.40.50.1820">
    <property type="entry name" value="alpha/beta hydrolase"/>
    <property type="match status" value="1"/>
</dbReference>
<dbReference type="EC" id="3.1.1.-" evidence="5"/>